<dbReference type="AlphaFoldDB" id="A0A7V5H449"/>
<dbReference type="EMBL" id="DRTD01000378">
    <property type="protein sequence ID" value="HHE55145.1"/>
    <property type="molecule type" value="Genomic_DNA"/>
</dbReference>
<dbReference type="SUPFAM" id="SSF117396">
    <property type="entry name" value="TM1631-like"/>
    <property type="match status" value="1"/>
</dbReference>
<gene>
    <name evidence="1" type="ORF">ENL21_05135</name>
</gene>
<dbReference type="Proteomes" id="UP000886111">
    <property type="component" value="Unassembled WGS sequence"/>
</dbReference>
<dbReference type="Pfam" id="PF01904">
    <property type="entry name" value="DUF72"/>
    <property type="match status" value="1"/>
</dbReference>
<dbReference type="Gene3D" id="3.20.20.410">
    <property type="entry name" value="Protein of unknown function UPF0759"/>
    <property type="match status" value="1"/>
</dbReference>
<organism evidence="1">
    <name type="scientific">Caldithrix abyssi</name>
    <dbReference type="NCBI Taxonomy" id="187145"/>
    <lineage>
        <taxon>Bacteria</taxon>
        <taxon>Pseudomonadati</taxon>
        <taxon>Calditrichota</taxon>
        <taxon>Calditrichia</taxon>
        <taxon>Calditrichales</taxon>
        <taxon>Calditrichaceae</taxon>
        <taxon>Caldithrix</taxon>
    </lineage>
</organism>
<sequence>MDSPEIRIEVKIGTSGYSYEDWRNHFYPANLPKSNFLEFYAQFFNAVEVNSTYYAIPNQFVIRRMVEKTPPNFCFIVKTNQETTHRRQENESAINQLLDALQPMIDSGKFHGFLAQFPYSFKNNETNRKYLLQTRQLLKGFPMFVEFRHISWVKPAMYHFLKENDISYVNVDQPQLPGLLPPQAIATTKLSYVRFHGRNAQQWWDGEGSARYDYLYTKEELQEWMPNIAQLLQKTYRTYIFFNNHPRGQAIKNAKQMLELIQNQLSIFD</sequence>
<reference evidence="1" key="1">
    <citation type="journal article" date="2020" name="mSystems">
        <title>Genome- and Community-Level Interaction Insights into Carbon Utilization and Element Cycling Functions of Hydrothermarchaeota in Hydrothermal Sediment.</title>
        <authorList>
            <person name="Zhou Z."/>
            <person name="Liu Y."/>
            <person name="Xu W."/>
            <person name="Pan J."/>
            <person name="Luo Z.H."/>
            <person name="Li M."/>
        </authorList>
    </citation>
    <scope>NUCLEOTIDE SEQUENCE [LARGE SCALE GENOMIC DNA]</scope>
    <source>
        <strain evidence="1">HyVt-76</strain>
    </source>
</reference>
<dbReference type="InterPro" id="IPR036520">
    <property type="entry name" value="UPF0759_sf"/>
</dbReference>
<dbReference type="PANTHER" id="PTHR30348:SF13">
    <property type="entry name" value="UPF0759 PROTEIN YUNF"/>
    <property type="match status" value="1"/>
</dbReference>
<dbReference type="PANTHER" id="PTHR30348">
    <property type="entry name" value="UNCHARACTERIZED PROTEIN YECE"/>
    <property type="match status" value="1"/>
</dbReference>
<accession>A0A7V5H449</accession>
<dbReference type="InterPro" id="IPR002763">
    <property type="entry name" value="DUF72"/>
</dbReference>
<protein>
    <submittedName>
        <fullName evidence="1">DUF72 domain-containing protein</fullName>
    </submittedName>
</protein>
<evidence type="ECO:0000313" key="1">
    <source>
        <dbReference type="EMBL" id="HHE55145.1"/>
    </source>
</evidence>
<name>A0A7V5H449_CALAY</name>
<comment type="caution">
    <text evidence="1">The sequence shown here is derived from an EMBL/GenBank/DDBJ whole genome shotgun (WGS) entry which is preliminary data.</text>
</comment>
<proteinExistence type="predicted"/>